<evidence type="ECO:0000313" key="1">
    <source>
        <dbReference type="EMBL" id="MBC5685726.1"/>
    </source>
</evidence>
<evidence type="ECO:0008006" key="3">
    <source>
        <dbReference type="Google" id="ProtNLM"/>
    </source>
</evidence>
<protein>
    <recommendedName>
        <fullName evidence="3">Flagellar assembly protein H</fullName>
    </recommendedName>
</protein>
<dbReference type="RefSeq" id="WP_118534509.1">
    <property type="nucleotide sequence ID" value="NZ_JACOPG010000001.1"/>
</dbReference>
<accession>A0ABR7GG17</accession>
<reference evidence="1 2" key="1">
    <citation type="submission" date="2020-08" db="EMBL/GenBank/DDBJ databases">
        <title>Genome public.</title>
        <authorList>
            <person name="Liu C."/>
            <person name="Sun Q."/>
        </authorList>
    </citation>
    <scope>NUCLEOTIDE SEQUENCE [LARGE SCALE GENOMIC DNA]</scope>
    <source>
        <strain evidence="1 2">NSJ-9</strain>
    </source>
</reference>
<keyword evidence="2" id="KW-1185">Reference proteome</keyword>
<name>A0ABR7GG17_9FIRM</name>
<dbReference type="Proteomes" id="UP000643810">
    <property type="component" value="Unassembled WGS sequence"/>
</dbReference>
<sequence>MCLFEYDQEKHIKMEKAESYQDGIALGEERGKRLGQEMGQDIINRLNQSLIADNRLEDLTRSVQDPIYQEELLKEYDILM</sequence>
<evidence type="ECO:0000313" key="2">
    <source>
        <dbReference type="Proteomes" id="UP000643810"/>
    </source>
</evidence>
<proteinExistence type="predicted"/>
<organism evidence="1 2">
    <name type="scientific">Roseburia lenta</name>
    <dbReference type="NCBI Taxonomy" id="2763061"/>
    <lineage>
        <taxon>Bacteria</taxon>
        <taxon>Bacillati</taxon>
        <taxon>Bacillota</taxon>
        <taxon>Clostridia</taxon>
        <taxon>Lachnospirales</taxon>
        <taxon>Lachnospiraceae</taxon>
        <taxon>Roseburia</taxon>
    </lineage>
</organism>
<gene>
    <name evidence="1" type="ORF">H8R94_03685</name>
</gene>
<comment type="caution">
    <text evidence="1">The sequence shown here is derived from an EMBL/GenBank/DDBJ whole genome shotgun (WGS) entry which is preliminary data.</text>
</comment>
<dbReference type="EMBL" id="JACOPG010000001">
    <property type="protein sequence ID" value="MBC5685726.1"/>
    <property type="molecule type" value="Genomic_DNA"/>
</dbReference>